<reference evidence="4 5" key="1">
    <citation type="submission" date="2013-02" db="EMBL/GenBank/DDBJ databases">
        <title>The Genome Sequence of Enterococcus pallens BAA-351.</title>
        <authorList>
            <consortium name="The Broad Institute Genome Sequencing Platform"/>
            <consortium name="The Broad Institute Genome Sequencing Center for Infectious Disease"/>
            <person name="Earl A.M."/>
            <person name="Gilmore M.S."/>
            <person name="Lebreton F."/>
            <person name="Walker B."/>
            <person name="Young S.K."/>
            <person name="Zeng Q."/>
            <person name="Gargeya S."/>
            <person name="Fitzgerald M."/>
            <person name="Haas B."/>
            <person name="Abouelleil A."/>
            <person name="Alvarado L."/>
            <person name="Arachchi H.M."/>
            <person name="Berlin A.M."/>
            <person name="Chapman S.B."/>
            <person name="Dewar J."/>
            <person name="Goldberg J."/>
            <person name="Griggs A."/>
            <person name="Gujja S."/>
            <person name="Hansen M."/>
            <person name="Howarth C."/>
            <person name="Imamovic A."/>
            <person name="Larimer J."/>
            <person name="McCowan C."/>
            <person name="Murphy C."/>
            <person name="Neiman D."/>
            <person name="Pearson M."/>
            <person name="Priest M."/>
            <person name="Roberts A."/>
            <person name="Saif S."/>
            <person name="Shea T."/>
            <person name="Sisk P."/>
            <person name="Sykes S."/>
            <person name="Wortman J."/>
            <person name="Nusbaum C."/>
            <person name="Birren B."/>
        </authorList>
    </citation>
    <scope>NUCLEOTIDE SEQUENCE [LARGE SCALE GENOMIC DNA]</scope>
    <source>
        <strain evidence="4 5">ATCC BAA-351</strain>
    </source>
</reference>
<feature type="domain" description="WxL" evidence="3">
    <location>
        <begin position="35"/>
        <end position="234"/>
    </location>
</feature>
<sequence length="238" mass="24880">MKKISLFSVLVLSALTLGTSITQAAGTGTAADPAEGTGTVTFTENDDATDPKDPTDPTKPNPDPLPDGNNDKTDAKGPLSLDVYPSTFDFDTHKVSMSEQTYASKLTGNHYLQVTDNRDNADGWSVKVSRTEFANDQNYELTGSTFSLPAGTARNALNTPDASAEDALLSNAGAVDIPVGEGNAVTVFGADGTAKVGKSTSTYVWDAANESLTIPANVAKTGTFTSTVNWVLSAEVYQ</sequence>
<organism evidence="4 5">
    <name type="scientific">Enterococcus pallens ATCC BAA-351</name>
    <dbReference type="NCBI Taxonomy" id="1158607"/>
    <lineage>
        <taxon>Bacteria</taxon>
        <taxon>Bacillati</taxon>
        <taxon>Bacillota</taxon>
        <taxon>Bacilli</taxon>
        <taxon>Lactobacillales</taxon>
        <taxon>Enterococcaceae</taxon>
        <taxon>Enterococcus</taxon>
    </lineage>
</organism>
<comment type="caution">
    <text evidence="4">The sequence shown here is derived from an EMBL/GenBank/DDBJ whole genome shotgun (WGS) entry which is preliminary data.</text>
</comment>
<dbReference type="OrthoDB" id="2339326at2"/>
<evidence type="ECO:0000259" key="3">
    <source>
        <dbReference type="Pfam" id="PF13731"/>
    </source>
</evidence>
<keyword evidence="5" id="KW-1185">Reference proteome</keyword>
<dbReference type="InterPro" id="IPR027994">
    <property type="entry name" value="WxL_dom"/>
</dbReference>
<dbReference type="EMBL" id="AJAQ01000035">
    <property type="protein sequence ID" value="EOH90876.1"/>
    <property type="molecule type" value="Genomic_DNA"/>
</dbReference>
<dbReference type="Pfam" id="PF13731">
    <property type="entry name" value="WxL"/>
    <property type="match status" value="1"/>
</dbReference>
<evidence type="ECO:0000256" key="2">
    <source>
        <dbReference type="SAM" id="SignalP"/>
    </source>
</evidence>
<name>R2SDD0_9ENTE</name>
<dbReference type="STRING" id="160454.RV10_GL002444"/>
<feature type="region of interest" description="Disordered" evidence="1">
    <location>
        <begin position="26"/>
        <end position="80"/>
    </location>
</feature>
<feature type="chain" id="PRO_5004356009" description="WxL domain-containing protein" evidence="2">
    <location>
        <begin position="25"/>
        <end position="238"/>
    </location>
</feature>
<gene>
    <name evidence="4" type="ORF">UAU_03415</name>
</gene>
<dbReference type="Proteomes" id="UP000013782">
    <property type="component" value="Unassembled WGS sequence"/>
</dbReference>
<accession>R2SDD0</accession>
<dbReference type="eggNOG" id="ENOG5032HBN">
    <property type="taxonomic scope" value="Bacteria"/>
</dbReference>
<evidence type="ECO:0000313" key="4">
    <source>
        <dbReference type="EMBL" id="EOH90876.1"/>
    </source>
</evidence>
<evidence type="ECO:0000256" key="1">
    <source>
        <dbReference type="SAM" id="MobiDB-lite"/>
    </source>
</evidence>
<dbReference type="HOGENOM" id="CLU_067278_3_1_9"/>
<keyword evidence="2" id="KW-0732">Signal</keyword>
<evidence type="ECO:0000313" key="5">
    <source>
        <dbReference type="Proteomes" id="UP000013782"/>
    </source>
</evidence>
<feature type="signal peptide" evidence="2">
    <location>
        <begin position="1"/>
        <end position="24"/>
    </location>
</feature>
<dbReference type="AlphaFoldDB" id="R2SDD0"/>
<proteinExistence type="predicted"/>
<dbReference type="RefSeq" id="WP_010758392.1">
    <property type="nucleotide sequence ID" value="NZ_ASWD01000004.1"/>
</dbReference>
<protein>
    <recommendedName>
        <fullName evidence="3">WxL domain-containing protein</fullName>
    </recommendedName>
</protein>
<dbReference type="PATRIC" id="fig|1158607.3.peg.3405"/>